<dbReference type="AlphaFoldDB" id="C5APM2"/>
<dbReference type="KEGG" id="mea:Mex_1p0033"/>
<protein>
    <submittedName>
        <fullName evidence="2">General secretion pathway protein</fullName>
    </submittedName>
</protein>
<keyword evidence="1" id="KW-0812">Transmembrane</keyword>
<dbReference type="OrthoDB" id="8004147at2"/>
<reference evidence="2 3" key="1">
    <citation type="journal article" date="2009" name="PLoS ONE">
        <title>Methylobacterium genome sequences: a reference blueprint to investigate microbial metabolism of C1 compounds from natural and industrial sources.</title>
        <authorList>
            <person name="Vuilleumier S."/>
            <person name="Chistoserdova L."/>
            <person name="Lee M.-C."/>
            <person name="Bringel F."/>
            <person name="Lajus A."/>
            <person name="Zhou Y."/>
            <person name="Gourion B."/>
            <person name="Barbe V."/>
            <person name="Chang J."/>
            <person name="Cruveiller S."/>
            <person name="Dossat C."/>
            <person name="Gillett W."/>
            <person name="Gruffaz C."/>
            <person name="Haugen E."/>
            <person name="Hourcade E."/>
            <person name="Levy R."/>
            <person name="Mangenot S."/>
            <person name="Muller E."/>
            <person name="Nadalig T."/>
            <person name="Pagni M."/>
            <person name="Penny C."/>
            <person name="Peyraud R."/>
            <person name="Robinson D.G."/>
            <person name="Roche D."/>
            <person name="Rouy Z."/>
            <person name="Saenampechek C."/>
            <person name="Salvignol G."/>
            <person name="Vallenet D."/>
            <person name="Wu Z."/>
            <person name="Marx C.J."/>
            <person name="Vorholt J.A."/>
            <person name="Olson M.V."/>
            <person name="Kaul R."/>
            <person name="Weissenbach J."/>
            <person name="Medigue C."/>
            <person name="Lidstrom M.E."/>
        </authorList>
    </citation>
    <scope>NUCLEOTIDE SEQUENCE [LARGE SCALE GENOMIC DNA]</scope>
    <source>
        <strain evidence="3">ATCC 14718 / DSM 1338 / JCM 2805 / NCIMB 9133 / AM1</strain>
    </source>
</reference>
<dbReference type="RefSeq" id="WP_012751954.1">
    <property type="nucleotide sequence ID" value="NC_012808.1"/>
</dbReference>
<dbReference type="Pfam" id="PF07963">
    <property type="entry name" value="N_methyl"/>
    <property type="match status" value="1"/>
</dbReference>
<keyword evidence="1" id="KW-1133">Transmembrane helix</keyword>
<organism evidence="2 3">
    <name type="scientific">Methylorubrum extorquens (strain ATCC 14718 / DSM 1338 / JCM 2805 / NCIMB 9133 / AM1)</name>
    <name type="common">Methylobacterium extorquens</name>
    <dbReference type="NCBI Taxonomy" id="272630"/>
    <lineage>
        <taxon>Bacteria</taxon>
        <taxon>Pseudomonadati</taxon>
        <taxon>Pseudomonadota</taxon>
        <taxon>Alphaproteobacteria</taxon>
        <taxon>Hyphomicrobiales</taxon>
        <taxon>Methylobacteriaceae</taxon>
        <taxon>Methylorubrum</taxon>
    </lineage>
</organism>
<proteinExistence type="predicted"/>
<evidence type="ECO:0000313" key="3">
    <source>
        <dbReference type="Proteomes" id="UP000009081"/>
    </source>
</evidence>
<evidence type="ECO:0000313" key="2">
    <source>
        <dbReference type="EMBL" id="ACS38006.1"/>
    </source>
</evidence>
<dbReference type="HOGENOM" id="CLU_1925101_0_0_5"/>
<keyword evidence="1" id="KW-0472">Membrane</keyword>
<dbReference type="InterPro" id="IPR012902">
    <property type="entry name" value="N_methyl_site"/>
</dbReference>
<dbReference type="Proteomes" id="UP000009081">
    <property type="component" value="Chromosome"/>
</dbReference>
<gene>
    <name evidence="2" type="ordered locus">MexAM1_META1p0033</name>
</gene>
<evidence type="ECO:0000256" key="1">
    <source>
        <dbReference type="SAM" id="Phobius"/>
    </source>
</evidence>
<keyword evidence="3" id="KW-1185">Reference proteome</keyword>
<accession>C5APM2</accession>
<feature type="transmembrane region" description="Helical" evidence="1">
    <location>
        <begin position="15"/>
        <end position="35"/>
    </location>
</feature>
<dbReference type="EMBL" id="CP001510">
    <property type="protein sequence ID" value="ACS38006.1"/>
    <property type="molecule type" value="Genomic_DNA"/>
</dbReference>
<name>C5APM2_METEA</name>
<dbReference type="NCBIfam" id="TIGR02532">
    <property type="entry name" value="IV_pilin_GFxxxE"/>
    <property type="match status" value="1"/>
</dbReference>
<dbReference type="STRING" id="272630.MexAM1_META1p0033"/>
<dbReference type="eggNOG" id="ENOG50311W6">
    <property type="taxonomic scope" value="Bacteria"/>
</dbReference>
<sequence>MTPHRSIHEGAEDGFTLVEMLVAFAIVALCTVTALQISASLTRQGAGVEAALRASDEAQGIVWLRFALGSLRPGQESGRFSDGSPWVLTVTDVAPVLGWRDVPPVWHLRLTRDGPHGAIVYETVLAAGLGG</sequence>